<dbReference type="Pfam" id="PF01327">
    <property type="entry name" value="Pep_deformylase"/>
    <property type="match status" value="1"/>
</dbReference>
<evidence type="ECO:0000256" key="3">
    <source>
        <dbReference type="ARBA" id="ARBA00022801"/>
    </source>
</evidence>
<dbReference type="CDD" id="cd00487">
    <property type="entry name" value="Pep_deformylase"/>
    <property type="match status" value="1"/>
</dbReference>
<dbReference type="RefSeq" id="WP_235783028.1">
    <property type="nucleotide sequence ID" value="NZ_CZAP01000008.1"/>
</dbReference>
<feature type="domain" description="Peptidase M15C" evidence="5">
    <location>
        <begin position="157"/>
        <end position="246"/>
    </location>
</feature>
<evidence type="ECO:0000256" key="4">
    <source>
        <dbReference type="HAMAP-Rule" id="MF_00163"/>
    </source>
</evidence>
<comment type="cofactor">
    <cofactor evidence="4">
        <name>Fe(2+)</name>
        <dbReference type="ChEBI" id="CHEBI:29033"/>
    </cofactor>
    <text evidence="4">Binds 1 Fe(2+) ion.</text>
</comment>
<evidence type="ECO:0000313" key="6">
    <source>
        <dbReference type="EMBL" id="CUP56798.1"/>
    </source>
</evidence>
<dbReference type="InterPro" id="IPR009045">
    <property type="entry name" value="Zn_M74/Hedgehog-like"/>
</dbReference>
<feature type="binding site" evidence="4">
    <location>
        <position position="368"/>
    </location>
    <ligand>
        <name>Fe cation</name>
        <dbReference type="ChEBI" id="CHEBI:24875"/>
    </ligand>
</feature>
<evidence type="ECO:0000313" key="7">
    <source>
        <dbReference type="Proteomes" id="UP000095576"/>
    </source>
</evidence>
<dbReference type="SUPFAM" id="SSF55166">
    <property type="entry name" value="Hedgehog/DD-peptidase"/>
    <property type="match status" value="1"/>
</dbReference>
<dbReference type="InterPro" id="IPR023635">
    <property type="entry name" value="Peptide_deformylase"/>
</dbReference>
<dbReference type="AlphaFoldDB" id="A0A174PDR8"/>
<dbReference type="GO" id="GO:0046872">
    <property type="term" value="F:metal ion binding"/>
    <property type="evidence" value="ECO:0007669"/>
    <property type="project" value="UniProtKB-KW"/>
</dbReference>
<dbReference type="PROSITE" id="PS51257">
    <property type="entry name" value="PROKAR_LIPOPROTEIN"/>
    <property type="match status" value="1"/>
</dbReference>
<dbReference type="InterPro" id="IPR039561">
    <property type="entry name" value="Peptidase_M15C"/>
</dbReference>
<gene>
    <name evidence="6" type="primary">def_1</name>
    <name evidence="4" type="synonym">def</name>
    <name evidence="6" type="ORF">ERS852511_02514</name>
</gene>
<dbReference type="EMBL" id="CZAP01000008">
    <property type="protein sequence ID" value="CUP56798.1"/>
    <property type="molecule type" value="Genomic_DNA"/>
</dbReference>
<proteinExistence type="inferred from homology"/>
<keyword evidence="4" id="KW-0648">Protein biosynthesis</keyword>
<dbReference type="GO" id="GO:0042586">
    <property type="term" value="F:peptide deformylase activity"/>
    <property type="evidence" value="ECO:0007669"/>
    <property type="project" value="UniProtKB-UniRule"/>
</dbReference>
<dbReference type="PANTHER" id="PTHR10458:SF22">
    <property type="entry name" value="PEPTIDE DEFORMYLASE"/>
    <property type="match status" value="1"/>
</dbReference>
<protein>
    <recommendedName>
        <fullName evidence="4">Peptide deformylase</fullName>
        <shortName evidence="4">PDF</shortName>
        <ecNumber evidence="4">3.5.1.88</ecNumber>
    </recommendedName>
    <alternativeName>
        <fullName evidence="4">Polypeptide deformylase</fullName>
    </alternativeName>
</protein>
<comment type="function">
    <text evidence="4">Removes the formyl group from the N-terminal Met of newly synthesized proteins. Requires at least a dipeptide for an efficient rate of reaction. N-terminal L-methionine is a prerequisite for activity but the enzyme has broad specificity at other positions.</text>
</comment>
<dbReference type="NCBIfam" id="TIGR00079">
    <property type="entry name" value="pept_deformyl"/>
    <property type="match status" value="1"/>
</dbReference>
<dbReference type="Gene3D" id="3.30.1380.10">
    <property type="match status" value="1"/>
</dbReference>
<dbReference type="Pfam" id="PF13539">
    <property type="entry name" value="Peptidase_M15_4"/>
    <property type="match status" value="1"/>
</dbReference>
<organism evidence="6 7">
    <name type="scientific">Bacteroides thetaiotaomicron</name>
    <dbReference type="NCBI Taxonomy" id="818"/>
    <lineage>
        <taxon>Bacteria</taxon>
        <taxon>Pseudomonadati</taxon>
        <taxon>Bacteroidota</taxon>
        <taxon>Bacteroidia</taxon>
        <taxon>Bacteroidales</taxon>
        <taxon>Bacteroidaceae</taxon>
        <taxon>Bacteroides</taxon>
    </lineage>
</organism>
<dbReference type="SUPFAM" id="SSF56420">
    <property type="entry name" value="Peptide deformylase"/>
    <property type="match status" value="1"/>
</dbReference>
<evidence type="ECO:0000259" key="5">
    <source>
        <dbReference type="Pfam" id="PF13539"/>
    </source>
</evidence>
<dbReference type="Gene3D" id="3.90.45.10">
    <property type="entry name" value="Peptide deformylase"/>
    <property type="match status" value="1"/>
</dbReference>
<accession>A0A174PDR8</accession>
<dbReference type="HAMAP" id="MF_00163">
    <property type="entry name" value="Pep_deformylase"/>
    <property type="match status" value="1"/>
</dbReference>
<evidence type="ECO:0000256" key="1">
    <source>
        <dbReference type="ARBA" id="ARBA00010759"/>
    </source>
</evidence>
<keyword evidence="3 4" id="KW-0378">Hydrolase</keyword>
<dbReference type="Proteomes" id="UP000095576">
    <property type="component" value="Unassembled WGS sequence"/>
</dbReference>
<sequence>MIRRKYLLLFVVSFTLLLVGCDNDLGYQSPDDEWTAETLVSEADVERSGVDAWFRSETISDRIFNRMWLKSWKEDCPLKRSELRYLKMLHRNADGNPQRGEMVVNAAIADKVIDVFRRLYQADYRIERMVFIDNYDADDESSMRANNSSSFNFRFMTGSTTKISKHGLGLAIDINTLYNPYVKQKDDESWHIEPATGEPYAFDRENRTDIPYKIDHNDLAYRLFTEAGFEWGGDWTSLKDYQHFEIKDTDDCFSEHEINLIRSHDTTSLMRILTVDNINDSILLRTVSSDVSKEMMATKEYELLVNRMLATVRNPENEGVGIAAPQVGILRRIVAVQRFDKEGYPFEILVNPEIISYSEQTQLGTEGCLSIPDKEGEVLRAADITVKYIDGKTSESREEKISGFTAVIFQHEIDHLYGRLYIDYLSSGSQE</sequence>
<dbReference type="GO" id="GO:0008233">
    <property type="term" value="F:peptidase activity"/>
    <property type="evidence" value="ECO:0007669"/>
    <property type="project" value="InterPro"/>
</dbReference>
<dbReference type="PRINTS" id="PR01576">
    <property type="entry name" value="PDEFORMYLASE"/>
</dbReference>
<feature type="binding site" evidence="4">
    <location>
        <position position="415"/>
    </location>
    <ligand>
        <name>Fe cation</name>
        <dbReference type="ChEBI" id="CHEBI:24875"/>
    </ligand>
</feature>
<comment type="catalytic activity">
    <reaction evidence="4">
        <text>N-terminal N-formyl-L-methionyl-[peptide] + H2O = N-terminal L-methionyl-[peptide] + formate</text>
        <dbReference type="Rhea" id="RHEA:24420"/>
        <dbReference type="Rhea" id="RHEA-COMP:10639"/>
        <dbReference type="Rhea" id="RHEA-COMP:10640"/>
        <dbReference type="ChEBI" id="CHEBI:15377"/>
        <dbReference type="ChEBI" id="CHEBI:15740"/>
        <dbReference type="ChEBI" id="CHEBI:49298"/>
        <dbReference type="ChEBI" id="CHEBI:64731"/>
        <dbReference type="EC" id="3.5.1.88"/>
    </reaction>
</comment>
<feature type="binding site" evidence="4">
    <location>
        <position position="411"/>
    </location>
    <ligand>
        <name>Fe cation</name>
        <dbReference type="ChEBI" id="CHEBI:24875"/>
    </ligand>
</feature>
<keyword evidence="4" id="KW-0408">Iron</keyword>
<name>A0A174PDR8_BACT4</name>
<dbReference type="EC" id="3.5.1.88" evidence="4"/>
<dbReference type="GO" id="GO:0006412">
    <property type="term" value="P:translation"/>
    <property type="evidence" value="ECO:0007669"/>
    <property type="project" value="UniProtKB-UniRule"/>
</dbReference>
<evidence type="ECO:0000256" key="2">
    <source>
        <dbReference type="ARBA" id="ARBA00022723"/>
    </source>
</evidence>
<dbReference type="InterPro" id="IPR036821">
    <property type="entry name" value="Peptide_deformylase_sf"/>
</dbReference>
<reference evidence="6 7" key="1">
    <citation type="submission" date="2015-09" db="EMBL/GenBank/DDBJ databases">
        <authorList>
            <consortium name="Pathogen Informatics"/>
        </authorList>
    </citation>
    <scope>NUCLEOTIDE SEQUENCE [LARGE SCALE GENOMIC DNA]</scope>
    <source>
        <strain evidence="6 7">2789STDY5834899</strain>
    </source>
</reference>
<comment type="similarity">
    <text evidence="1 4">Belongs to the polypeptide deformylase family.</text>
</comment>
<feature type="active site" evidence="4">
    <location>
        <position position="412"/>
    </location>
</feature>
<keyword evidence="2 4" id="KW-0479">Metal-binding</keyword>
<dbReference type="PANTHER" id="PTHR10458">
    <property type="entry name" value="PEPTIDE DEFORMYLASE"/>
    <property type="match status" value="1"/>
</dbReference>